<keyword evidence="4" id="KW-1185">Reference proteome</keyword>
<dbReference type="InParanoid" id="A0A0M9UBP3"/>
<dbReference type="Pfam" id="PF09858">
    <property type="entry name" value="DUF2085"/>
    <property type="match status" value="1"/>
</dbReference>
<keyword evidence="1" id="KW-0812">Transmembrane</keyword>
<evidence type="ECO:0000313" key="3">
    <source>
        <dbReference type="EMBL" id="KPL87846.1"/>
    </source>
</evidence>
<dbReference type="STRING" id="872965.SE16_09880"/>
<evidence type="ECO:0000313" key="5">
    <source>
        <dbReference type="Proteomes" id="UP000050502"/>
    </source>
</evidence>
<accession>A0A0M9UBP3</accession>
<feature type="transmembrane region" description="Helical" evidence="1">
    <location>
        <begin position="212"/>
        <end position="234"/>
    </location>
</feature>
<keyword evidence="1" id="KW-1133">Transmembrane helix</keyword>
<keyword evidence="1" id="KW-0472">Membrane</keyword>
<dbReference type="Proteomes" id="UP000037784">
    <property type="component" value="Unassembled WGS sequence"/>
</dbReference>
<reference evidence="3 5" key="2">
    <citation type="submission" date="2015-07" db="EMBL/GenBank/DDBJ databases">
        <title>Whole genome sequence of Ardenticatena maritima DSM 23922.</title>
        <authorList>
            <person name="Hemp J."/>
            <person name="Ward L.M."/>
            <person name="Pace L.A."/>
            <person name="Fischer W.W."/>
        </authorList>
    </citation>
    <scope>NUCLEOTIDE SEQUENCE [LARGE SCALE GENOMIC DNA]</scope>
    <source>
        <strain evidence="3 5">110S</strain>
    </source>
</reference>
<sequence length="267" mass="29822">MTATPQIPRAQRLALQMQRLVLWVSKHWLLLFNGFFALYLGGAYLTPWLMQAGLETPARILYTLYGFTCHQLPQRSYFFGGEAGAFFASYDLPTLIAHGANPTNELTLRTFIGDPQLGYKAAIAHRLTGMYSGVLTAGLLYALVRHKRRLKPLPVWLLFFFLAPMAIDGTSHLINDLTGWGFRDTNAWAVRLTGGAFPPDFYVGSGVGTLNWLLRTVTGFLFGFGMIAFAYPLLEWGFEDMRREAETALARNLARLHAAAAPTQQEP</sequence>
<name>A0A0M9UBP3_9CHLR</name>
<evidence type="ECO:0008006" key="6">
    <source>
        <dbReference type="Google" id="ProtNLM"/>
    </source>
</evidence>
<evidence type="ECO:0000256" key="1">
    <source>
        <dbReference type="SAM" id="Phobius"/>
    </source>
</evidence>
<proteinExistence type="predicted"/>
<evidence type="ECO:0000313" key="4">
    <source>
        <dbReference type="Proteomes" id="UP000037784"/>
    </source>
</evidence>
<dbReference type="RefSeq" id="WP_054491992.1">
    <property type="nucleotide sequence ID" value="NZ_BBZA01000029.1"/>
</dbReference>
<dbReference type="OrthoDB" id="152099at2"/>
<dbReference type="AlphaFoldDB" id="A0A0M9UBP3"/>
<reference evidence="2 4" key="1">
    <citation type="journal article" date="2015" name="Genome Announc.">
        <title>Draft Genome Sequence of a Heterotrophic Facultative Anaerobic Thermophilic Bacterium, Ardenticatena maritima Strain 110ST.</title>
        <authorList>
            <person name="Kawaichi S."/>
            <person name="Yoshida T."/>
            <person name="Sako Y."/>
            <person name="Nakamura R."/>
        </authorList>
    </citation>
    <scope>NUCLEOTIDE SEQUENCE [LARGE SCALE GENOMIC DNA]</scope>
    <source>
        <strain evidence="2 4">110S</strain>
    </source>
</reference>
<dbReference type="InterPro" id="IPR019206">
    <property type="entry name" value="DUF2085_TM"/>
</dbReference>
<feature type="transmembrane region" description="Helical" evidence="1">
    <location>
        <begin position="123"/>
        <end position="143"/>
    </location>
</feature>
<organism evidence="2 4">
    <name type="scientific">Ardenticatena maritima</name>
    <dbReference type="NCBI Taxonomy" id="872965"/>
    <lineage>
        <taxon>Bacteria</taxon>
        <taxon>Bacillati</taxon>
        <taxon>Chloroflexota</taxon>
        <taxon>Ardenticatenia</taxon>
        <taxon>Ardenticatenales</taxon>
        <taxon>Ardenticatenaceae</taxon>
        <taxon>Ardenticatena</taxon>
    </lineage>
</organism>
<feature type="transmembrane region" description="Helical" evidence="1">
    <location>
        <begin position="155"/>
        <end position="174"/>
    </location>
</feature>
<protein>
    <recommendedName>
        <fullName evidence="6">DUF2085 domain-containing protein</fullName>
    </recommendedName>
</protein>
<comment type="caution">
    <text evidence="2">The sequence shown here is derived from an EMBL/GenBank/DDBJ whole genome shotgun (WGS) entry which is preliminary data.</text>
</comment>
<dbReference type="EMBL" id="LGKN01000005">
    <property type="protein sequence ID" value="KPL87846.1"/>
    <property type="molecule type" value="Genomic_DNA"/>
</dbReference>
<evidence type="ECO:0000313" key="2">
    <source>
        <dbReference type="EMBL" id="GAP62068.1"/>
    </source>
</evidence>
<gene>
    <name evidence="2" type="ORF">ARMA_0491</name>
    <name evidence="3" type="ORF">SE16_09880</name>
</gene>
<dbReference type="EMBL" id="BBZA01000029">
    <property type="protein sequence ID" value="GAP62068.1"/>
    <property type="molecule type" value="Genomic_DNA"/>
</dbReference>
<feature type="transmembrane region" description="Helical" evidence="1">
    <location>
        <begin position="20"/>
        <end position="40"/>
    </location>
</feature>
<reference evidence="4" key="3">
    <citation type="submission" date="2015-08" db="EMBL/GenBank/DDBJ databases">
        <title>Draft Genome Sequence of a Heterotrophic Facultative Anaerobic Bacterium Ardenticatena maritima Strain 110S.</title>
        <authorList>
            <person name="Kawaichi S."/>
            <person name="Yoshida T."/>
            <person name="Sako Y."/>
            <person name="Nakamura R."/>
        </authorList>
    </citation>
    <scope>NUCLEOTIDE SEQUENCE [LARGE SCALE GENOMIC DNA]</scope>
    <source>
        <strain evidence="4">110S</strain>
    </source>
</reference>
<dbReference type="Proteomes" id="UP000050502">
    <property type="component" value="Unassembled WGS sequence"/>
</dbReference>